<evidence type="ECO:0000313" key="1">
    <source>
        <dbReference type="EMBL" id="UOF92707.1"/>
    </source>
</evidence>
<keyword evidence="2" id="KW-1185">Reference proteome</keyword>
<evidence type="ECO:0000313" key="2">
    <source>
        <dbReference type="Proteomes" id="UP000830167"/>
    </source>
</evidence>
<dbReference type="NCBIfam" id="TIGR03995">
    <property type="entry name" value="target_X_rSAM"/>
    <property type="match status" value="1"/>
</dbReference>
<dbReference type="Proteomes" id="UP000830167">
    <property type="component" value="Chromosome"/>
</dbReference>
<name>A0ABY4CTF9_9BACL</name>
<accession>A0ABY4CTF9</accession>
<dbReference type="InterPro" id="IPR023906">
    <property type="entry name" value="rSAM_target_put"/>
</dbReference>
<protein>
    <submittedName>
        <fullName evidence="1">CGCGG family rSAM-modified RiPP protein</fullName>
    </submittedName>
</protein>
<gene>
    <name evidence="1" type="ORF">LSG31_11390</name>
</gene>
<dbReference type="RefSeq" id="WP_347439377.1">
    <property type="nucleotide sequence ID" value="NZ_CP089291.1"/>
</dbReference>
<sequence>MITKNWSANLETEEYIQNRDLIVQDSIASIEETAPGYFVNLAVADIHGDPDLYLIPVLEHRFGDQIRVQFIDQCGCGGYVYRVYRLQGQAV</sequence>
<reference evidence="1" key="1">
    <citation type="submission" date="2021-12" db="EMBL/GenBank/DDBJ databases">
        <title>Alicyclobacillaceae gen. nov., sp. nov., isolated from chalcocite enrichment system.</title>
        <authorList>
            <person name="Jiang Z."/>
        </authorList>
    </citation>
    <scope>NUCLEOTIDE SEQUENCE</scope>
    <source>
        <strain evidence="1">MYW30-H2</strain>
    </source>
</reference>
<proteinExistence type="predicted"/>
<dbReference type="EMBL" id="CP089291">
    <property type="protein sequence ID" value="UOF92707.1"/>
    <property type="molecule type" value="Genomic_DNA"/>
</dbReference>
<dbReference type="Pfam" id="PF26005">
    <property type="entry name" value="rSAM_target_put"/>
    <property type="match status" value="1"/>
</dbReference>
<organism evidence="1 2">
    <name type="scientific">Fodinisporobacter ferrooxydans</name>
    <dbReference type="NCBI Taxonomy" id="2901836"/>
    <lineage>
        <taxon>Bacteria</taxon>
        <taxon>Bacillati</taxon>
        <taxon>Bacillota</taxon>
        <taxon>Bacilli</taxon>
        <taxon>Bacillales</taxon>
        <taxon>Alicyclobacillaceae</taxon>
        <taxon>Fodinisporobacter</taxon>
    </lineage>
</organism>